<dbReference type="PANTHER" id="PTHR42041:SF1">
    <property type="entry name" value="DNA ENDONUCLEASE ACTIVATOR CTP1 C-TERMINAL DOMAIN-CONTAINING PROTEIN"/>
    <property type="match status" value="1"/>
</dbReference>
<name>A0A6A6VFR6_9PLEO</name>
<evidence type="ECO:0000256" key="2">
    <source>
        <dbReference type="SAM" id="MobiDB-lite"/>
    </source>
</evidence>
<feature type="region of interest" description="Disordered" evidence="2">
    <location>
        <begin position="429"/>
        <end position="508"/>
    </location>
</feature>
<feature type="coiled-coil region" evidence="1">
    <location>
        <begin position="337"/>
        <end position="364"/>
    </location>
</feature>
<feature type="region of interest" description="Disordered" evidence="2">
    <location>
        <begin position="525"/>
        <end position="592"/>
    </location>
</feature>
<protein>
    <submittedName>
        <fullName evidence="3">Uncharacterized protein</fullName>
    </submittedName>
</protein>
<keyword evidence="1" id="KW-0175">Coiled coil</keyword>
<dbReference type="Proteomes" id="UP000799440">
    <property type="component" value="Unassembled WGS sequence"/>
</dbReference>
<sequence length="701" mass="77946">MDPPSPSKLAISPGMPLFPVSPERVAGTKPPYDGPPPQSPSLPDMRTSPIRKHRRGDSTVSSMTSMFENLGVNDPREAHDKYMQTFQKQEAKHAMDMKELQRKHAEAIARLEIRNEELGSALKAAKNALAETMPRDEWDRQRQDHREAIAKWENAMIHSEEKRKQAEAKAYDATRDLKDLRSKEKYYKKELHKLSKESLSAGSSIPHLQGKIQGLQRDARIAESDIKHHRAEAEKYKNMVYGLQIELEGVEARTNEEIATLKDRLRLVEGERDALKTSLREEEVQRIAAEGRIPLPAATVDEEDDFASPIRSPRRQRAADRGEDKENVAPRRLVVELKLAQQELATEKRLRERAQDQIDFMKMECQFRCCSCRIADLKGSHYVHDGGYAGEIERVKAAVPALTPPASAHEDDLMEDIAIKEEPLETNHLVSSTGAPHVEPSDSSGLMAEQDGVASEPSNSATDGPEDEVTVTFSPTTGTFRAVPSPAKSGGSTLRTSSPRPSLPAVVPRESSVWCPDAHSTEINVERGLGPGRTSFRESEEPTEYKTATEHLSERHSMTVHEDQENAVADSDDEDHEARTPLFEPPGPATPARYFTRTITTTTTIPLHFSPMTPATKHDNAPLTPSTVAHAPTGAQAHVLGEIPFNRLPIDREAALEAIRQRRGRARSMASGAATPLKQMMEGVKERRNVTAPLPRPRSRQ</sequence>
<feature type="compositionally biased region" description="Basic and acidic residues" evidence="2">
    <location>
        <begin position="535"/>
        <end position="564"/>
    </location>
</feature>
<feature type="compositionally biased region" description="Polar residues" evidence="2">
    <location>
        <begin position="490"/>
        <end position="500"/>
    </location>
</feature>
<feature type="region of interest" description="Disordered" evidence="2">
    <location>
        <begin position="1"/>
        <end position="63"/>
    </location>
</feature>
<dbReference type="Gene3D" id="1.10.287.1490">
    <property type="match status" value="1"/>
</dbReference>
<feature type="region of interest" description="Disordered" evidence="2">
    <location>
        <begin position="299"/>
        <end position="326"/>
    </location>
</feature>
<evidence type="ECO:0000256" key="1">
    <source>
        <dbReference type="SAM" id="Coils"/>
    </source>
</evidence>
<dbReference type="OrthoDB" id="4495335at2759"/>
<gene>
    <name evidence="3" type="ORF">M011DRAFT_517980</name>
</gene>
<organism evidence="3 4">
    <name type="scientific">Sporormia fimetaria CBS 119925</name>
    <dbReference type="NCBI Taxonomy" id="1340428"/>
    <lineage>
        <taxon>Eukaryota</taxon>
        <taxon>Fungi</taxon>
        <taxon>Dikarya</taxon>
        <taxon>Ascomycota</taxon>
        <taxon>Pezizomycotina</taxon>
        <taxon>Dothideomycetes</taxon>
        <taxon>Pleosporomycetidae</taxon>
        <taxon>Pleosporales</taxon>
        <taxon>Sporormiaceae</taxon>
        <taxon>Sporormia</taxon>
    </lineage>
</organism>
<evidence type="ECO:0000313" key="3">
    <source>
        <dbReference type="EMBL" id="KAF2749405.1"/>
    </source>
</evidence>
<proteinExistence type="predicted"/>
<dbReference type="EMBL" id="MU006566">
    <property type="protein sequence ID" value="KAF2749405.1"/>
    <property type="molecule type" value="Genomic_DNA"/>
</dbReference>
<feature type="compositionally biased region" description="Basic and acidic residues" evidence="2">
    <location>
        <begin position="317"/>
        <end position="326"/>
    </location>
</feature>
<keyword evidence="4" id="KW-1185">Reference proteome</keyword>
<accession>A0A6A6VFR6</accession>
<reference evidence="3" key="1">
    <citation type="journal article" date="2020" name="Stud. Mycol.">
        <title>101 Dothideomycetes genomes: a test case for predicting lifestyles and emergence of pathogens.</title>
        <authorList>
            <person name="Haridas S."/>
            <person name="Albert R."/>
            <person name="Binder M."/>
            <person name="Bloem J."/>
            <person name="Labutti K."/>
            <person name="Salamov A."/>
            <person name="Andreopoulos B."/>
            <person name="Baker S."/>
            <person name="Barry K."/>
            <person name="Bills G."/>
            <person name="Bluhm B."/>
            <person name="Cannon C."/>
            <person name="Castanera R."/>
            <person name="Culley D."/>
            <person name="Daum C."/>
            <person name="Ezra D."/>
            <person name="Gonzalez J."/>
            <person name="Henrissat B."/>
            <person name="Kuo A."/>
            <person name="Liang C."/>
            <person name="Lipzen A."/>
            <person name="Lutzoni F."/>
            <person name="Magnuson J."/>
            <person name="Mondo S."/>
            <person name="Nolan M."/>
            <person name="Ohm R."/>
            <person name="Pangilinan J."/>
            <person name="Park H.-J."/>
            <person name="Ramirez L."/>
            <person name="Alfaro M."/>
            <person name="Sun H."/>
            <person name="Tritt A."/>
            <person name="Yoshinaga Y."/>
            <person name="Zwiers L.-H."/>
            <person name="Turgeon B."/>
            <person name="Goodwin S."/>
            <person name="Spatafora J."/>
            <person name="Crous P."/>
            <person name="Grigoriev I."/>
        </authorList>
    </citation>
    <scope>NUCLEOTIDE SEQUENCE</scope>
    <source>
        <strain evidence="3">CBS 119925</strain>
    </source>
</reference>
<dbReference type="PANTHER" id="PTHR42041">
    <property type="entry name" value="DNA ENDONUCLEASE ACTIVATOR CTP1 C-TERMINAL DOMAIN-CONTAINING PROTEIN"/>
    <property type="match status" value="1"/>
</dbReference>
<evidence type="ECO:0000313" key="4">
    <source>
        <dbReference type="Proteomes" id="UP000799440"/>
    </source>
</evidence>
<dbReference type="AlphaFoldDB" id="A0A6A6VFR6"/>
<feature type="coiled-coil region" evidence="1">
    <location>
        <begin position="97"/>
        <end position="285"/>
    </location>
</feature>